<evidence type="ECO:0000313" key="9">
    <source>
        <dbReference type="EMBL" id="CTQ49035.1"/>
    </source>
</evidence>
<organism evidence="9 10">
    <name type="scientific">Jannaschia donghaensis</name>
    <dbReference type="NCBI Taxonomy" id="420998"/>
    <lineage>
        <taxon>Bacteria</taxon>
        <taxon>Pseudomonadati</taxon>
        <taxon>Pseudomonadota</taxon>
        <taxon>Alphaproteobacteria</taxon>
        <taxon>Rhodobacterales</taxon>
        <taxon>Roseobacteraceae</taxon>
        <taxon>Jannaschia</taxon>
    </lineage>
</organism>
<keyword evidence="4 7" id="KW-0812">Transmembrane</keyword>
<accession>A0A0M6YH66</accession>
<evidence type="ECO:0000259" key="8">
    <source>
        <dbReference type="Pfam" id="PF04290"/>
    </source>
</evidence>
<dbReference type="GO" id="GO:0022857">
    <property type="term" value="F:transmembrane transporter activity"/>
    <property type="evidence" value="ECO:0007669"/>
    <property type="project" value="UniProtKB-UniRule"/>
</dbReference>
<protein>
    <recommendedName>
        <fullName evidence="7">TRAP transporter small permease protein</fullName>
    </recommendedName>
</protein>
<evidence type="ECO:0000256" key="2">
    <source>
        <dbReference type="ARBA" id="ARBA00022448"/>
    </source>
</evidence>
<reference evidence="9 10" key="1">
    <citation type="submission" date="2015-07" db="EMBL/GenBank/DDBJ databases">
        <authorList>
            <person name="Noorani M."/>
        </authorList>
    </citation>
    <scope>NUCLEOTIDE SEQUENCE [LARGE SCALE GENOMIC DNA]</scope>
    <source>
        <strain evidence="9 10">CECT 7802</strain>
    </source>
</reference>
<evidence type="ECO:0000313" key="10">
    <source>
        <dbReference type="Proteomes" id="UP000049222"/>
    </source>
</evidence>
<keyword evidence="2 7" id="KW-0813">Transport</keyword>
<feature type="domain" description="Tripartite ATP-independent periplasmic transporters DctQ component" evidence="8">
    <location>
        <begin position="61"/>
        <end position="174"/>
    </location>
</feature>
<feature type="transmembrane region" description="Helical" evidence="7">
    <location>
        <begin position="72"/>
        <end position="97"/>
    </location>
</feature>
<proteinExistence type="inferred from homology"/>
<dbReference type="AlphaFoldDB" id="A0A0M6YH66"/>
<sequence length="192" mass="20559">MLRRIIEALARLMAILGGLVLTVLIVMTCLSVLGRFMNGVLHGPPFDGTALATWALGLGIGPIQGDFELIEAGMAFCIFAFLPITQLTGGHAAVDILTNRFGVTANRVLAVLWSLLFAFVMAVIAWQLWQGTAAKMRYGETTYLIQFPIWWAYAAALAGAAVTALVAVYIAVVRLAELLTRSDILPAGGAEH</sequence>
<dbReference type="EMBL" id="CXSU01000011">
    <property type="protein sequence ID" value="CTQ49035.1"/>
    <property type="molecule type" value="Genomic_DNA"/>
</dbReference>
<dbReference type="STRING" id="420998.JDO7802_01044"/>
<evidence type="ECO:0000256" key="7">
    <source>
        <dbReference type="RuleBase" id="RU369079"/>
    </source>
</evidence>
<dbReference type="Pfam" id="PF04290">
    <property type="entry name" value="DctQ"/>
    <property type="match status" value="1"/>
</dbReference>
<dbReference type="InterPro" id="IPR055348">
    <property type="entry name" value="DctQ"/>
</dbReference>
<evidence type="ECO:0000256" key="4">
    <source>
        <dbReference type="ARBA" id="ARBA00022692"/>
    </source>
</evidence>
<evidence type="ECO:0000256" key="5">
    <source>
        <dbReference type="ARBA" id="ARBA00022989"/>
    </source>
</evidence>
<keyword evidence="5 7" id="KW-1133">Transmembrane helix</keyword>
<feature type="transmembrane region" description="Helical" evidence="7">
    <location>
        <begin position="149"/>
        <end position="172"/>
    </location>
</feature>
<keyword evidence="7" id="KW-0997">Cell inner membrane</keyword>
<comment type="similarity">
    <text evidence="7">Belongs to the TRAP transporter small permease family.</text>
</comment>
<evidence type="ECO:0000256" key="6">
    <source>
        <dbReference type="ARBA" id="ARBA00023136"/>
    </source>
</evidence>
<feature type="transmembrane region" description="Helical" evidence="7">
    <location>
        <begin position="109"/>
        <end position="129"/>
    </location>
</feature>
<name>A0A0M6YH66_9RHOB</name>
<keyword evidence="3" id="KW-1003">Cell membrane</keyword>
<dbReference type="RefSeq" id="WP_055083341.1">
    <property type="nucleotide sequence ID" value="NZ_CXSU01000011.1"/>
</dbReference>
<comment type="subunit">
    <text evidence="7">The complex comprises the extracytoplasmic solute receptor protein and the two transmembrane proteins.</text>
</comment>
<comment type="subcellular location">
    <subcellularLocation>
        <location evidence="7">Cell inner membrane</location>
        <topology evidence="7">Multi-pass membrane protein</topology>
    </subcellularLocation>
    <subcellularLocation>
        <location evidence="1">Cell membrane</location>
        <topology evidence="1">Multi-pass membrane protein</topology>
    </subcellularLocation>
</comment>
<feature type="transmembrane region" description="Helical" evidence="7">
    <location>
        <begin position="12"/>
        <end position="33"/>
    </location>
</feature>
<keyword evidence="6 7" id="KW-0472">Membrane</keyword>
<comment type="function">
    <text evidence="7">Part of the tripartite ATP-independent periplasmic (TRAP) transport system.</text>
</comment>
<dbReference type="Proteomes" id="UP000049222">
    <property type="component" value="Unassembled WGS sequence"/>
</dbReference>
<evidence type="ECO:0000256" key="3">
    <source>
        <dbReference type="ARBA" id="ARBA00022475"/>
    </source>
</evidence>
<dbReference type="GO" id="GO:0005886">
    <property type="term" value="C:plasma membrane"/>
    <property type="evidence" value="ECO:0007669"/>
    <property type="project" value="UniProtKB-SubCell"/>
</dbReference>
<keyword evidence="10" id="KW-1185">Reference proteome</keyword>
<gene>
    <name evidence="9" type="ORF">JDO7802_01044</name>
</gene>
<evidence type="ECO:0000256" key="1">
    <source>
        <dbReference type="ARBA" id="ARBA00004651"/>
    </source>
</evidence>